<feature type="transmembrane region" description="Helical" evidence="1">
    <location>
        <begin position="20"/>
        <end position="41"/>
    </location>
</feature>
<accession>W4VQA8</accession>
<evidence type="ECO:0000313" key="2">
    <source>
        <dbReference type="EMBL" id="GAE95391.1"/>
    </source>
</evidence>
<dbReference type="Proteomes" id="UP000019102">
    <property type="component" value="Unassembled WGS sequence"/>
</dbReference>
<dbReference type="STRING" id="1298598.JCM21714_4624"/>
<evidence type="ECO:0000256" key="1">
    <source>
        <dbReference type="SAM" id="Phobius"/>
    </source>
</evidence>
<evidence type="ECO:0000313" key="3">
    <source>
        <dbReference type="Proteomes" id="UP000019102"/>
    </source>
</evidence>
<keyword evidence="1" id="KW-0812">Transmembrane</keyword>
<feature type="transmembrane region" description="Helical" evidence="1">
    <location>
        <begin position="75"/>
        <end position="94"/>
    </location>
</feature>
<dbReference type="AlphaFoldDB" id="W4VQA8"/>
<comment type="caution">
    <text evidence="2">The sequence shown here is derived from an EMBL/GenBank/DDBJ whole genome shotgun (WGS) entry which is preliminary data.</text>
</comment>
<organism evidence="2 3">
    <name type="scientific">Gracilibacillus boraciitolerans JCM 21714</name>
    <dbReference type="NCBI Taxonomy" id="1298598"/>
    <lineage>
        <taxon>Bacteria</taxon>
        <taxon>Bacillati</taxon>
        <taxon>Bacillota</taxon>
        <taxon>Bacilli</taxon>
        <taxon>Bacillales</taxon>
        <taxon>Bacillaceae</taxon>
        <taxon>Gracilibacillus</taxon>
    </lineage>
</organism>
<protein>
    <submittedName>
        <fullName evidence="2">Uncharacterized protein</fullName>
    </submittedName>
</protein>
<sequence>MQWFTIFKKEILEDWRNFKWIWVPLVFIVICIMDPLSTYYLPQIIDAVGGMPEGAVFEVPAVQPEQAIMMSLAELSMFGVLVIVAISMAVIAGGREKVV</sequence>
<proteinExistence type="predicted"/>
<dbReference type="RefSeq" id="WP_235183021.1">
    <property type="nucleotide sequence ID" value="NZ_BAVS01000055.1"/>
</dbReference>
<name>W4VQA8_9BACI</name>
<reference evidence="2 3" key="1">
    <citation type="journal article" date="2014" name="Genome Announc.">
        <title>Draft Genome Sequence of the Boron-Tolerant and Moderately Halotolerant Bacterium Gracilibacillus boraciitolerans JCM 21714T.</title>
        <authorList>
            <person name="Ahmed I."/>
            <person name="Oshima K."/>
            <person name="Suda W."/>
            <person name="Kitamura K."/>
            <person name="Iida T."/>
            <person name="Ohmori Y."/>
            <person name="Fujiwara T."/>
            <person name="Hattori M."/>
            <person name="Ohkuma M."/>
        </authorList>
    </citation>
    <scope>NUCLEOTIDE SEQUENCE [LARGE SCALE GENOMIC DNA]</scope>
    <source>
        <strain evidence="2 3">JCM 21714</strain>
    </source>
</reference>
<dbReference type="EMBL" id="BAVS01000055">
    <property type="protein sequence ID" value="GAE95391.1"/>
    <property type="molecule type" value="Genomic_DNA"/>
</dbReference>
<keyword evidence="1" id="KW-1133">Transmembrane helix</keyword>
<dbReference type="eggNOG" id="COG1277">
    <property type="taxonomic scope" value="Bacteria"/>
</dbReference>
<keyword evidence="1" id="KW-0472">Membrane</keyword>
<keyword evidence="3" id="KW-1185">Reference proteome</keyword>
<gene>
    <name evidence="2" type="ORF">JCM21714_4624</name>
</gene>